<dbReference type="EMBL" id="JBHILM010000012">
    <property type="protein sequence ID" value="MFB5681779.1"/>
    <property type="molecule type" value="Genomic_DNA"/>
</dbReference>
<dbReference type="EC" id="2.4.-.-" evidence="3"/>
<evidence type="ECO:0000256" key="1">
    <source>
        <dbReference type="PROSITE-ProRule" id="PRU00339"/>
    </source>
</evidence>
<dbReference type="CDD" id="cd02511">
    <property type="entry name" value="Beta4Glucosyltransferase"/>
    <property type="match status" value="1"/>
</dbReference>
<dbReference type="InterPro" id="IPR029044">
    <property type="entry name" value="Nucleotide-diphossugar_trans"/>
</dbReference>
<proteinExistence type="predicted"/>
<accession>A0ABV5B7W2</accession>
<keyword evidence="1" id="KW-0802">TPR repeat</keyword>
<dbReference type="Gene3D" id="3.90.550.10">
    <property type="entry name" value="Spore Coat Polysaccharide Biosynthesis Protein SpsA, Chain A"/>
    <property type="match status" value="1"/>
</dbReference>
<dbReference type="InterPro" id="IPR011990">
    <property type="entry name" value="TPR-like_helical_dom_sf"/>
</dbReference>
<dbReference type="InterPro" id="IPR019734">
    <property type="entry name" value="TPR_rpt"/>
</dbReference>
<dbReference type="Proteomes" id="UP001580407">
    <property type="component" value="Unassembled WGS sequence"/>
</dbReference>
<dbReference type="PROSITE" id="PS50005">
    <property type="entry name" value="TPR"/>
    <property type="match status" value="1"/>
</dbReference>
<sequence>MDKPSISLCMIVKNEEEYLPKCLSSVMRIVDEIIIVDTGSTDNTVSIAEAFGAKVIHMPWQDSFSAARNRGFEEATGDWILWLDADEEMDVEEADRLKELLTRDAIREQNIEVIQFYFINHLETGETSHASLDRMVRNRPQYRFEGRIHEQILPSVLWANPAMKVGQVDIHIHHYGNLAKNILRQDKIRRNISLLLQSLRENPDYRQNHYYLGIELYRMNDLENALKHFNSALEDPSGFPKAVLSSAHKYRLMTLESMGDYHDLVQYSLESITLFPDFTDLYHLMAKGLQALGQTGKAIDALRQALSLGPAQGEYPGVSGHGTYLACVGLGKLLASAGDRINADLYLTLASLMLGDARIRFREPMGV</sequence>
<dbReference type="SUPFAM" id="SSF48452">
    <property type="entry name" value="TPR-like"/>
    <property type="match status" value="1"/>
</dbReference>
<evidence type="ECO:0000313" key="4">
    <source>
        <dbReference type="Proteomes" id="UP001580407"/>
    </source>
</evidence>
<keyword evidence="4" id="KW-1185">Reference proteome</keyword>
<dbReference type="SUPFAM" id="SSF53448">
    <property type="entry name" value="Nucleotide-diphospho-sugar transferases"/>
    <property type="match status" value="1"/>
</dbReference>
<evidence type="ECO:0000259" key="2">
    <source>
        <dbReference type="Pfam" id="PF00535"/>
    </source>
</evidence>
<dbReference type="PANTHER" id="PTHR43630:SF2">
    <property type="entry name" value="GLYCOSYLTRANSFERASE"/>
    <property type="match status" value="1"/>
</dbReference>
<dbReference type="PANTHER" id="PTHR43630">
    <property type="entry name" value="POLY-BETA-1,6-N-ACETYL-D-GLUCOSAMINE SYNTHASE"/>
    <property type="match status" value="1"/>
</dbReference>
<feature type="domain" description="Glycosyltransferase 2-like" evidence="2">
    <location>
        <begin position="7"/>
        <end position="103"/>
    </location>
</feature>
<comment type="caution">
    <text evidence="3">The sequence shown here is derived from an EMBL/GenBank/DDBJ whole genome shotgun (WGS) entry which is preliminary data.</text>
</comment>
<dbReference type="Gene3D" id="1.25.40.10">
    <property type="entry name" value="Tetratricopeptide repeat domain"/>
    <property type="match status" value="1"/>
</dbReference>
<keyword evidence="3" id="KW-0328">Glycosyltransferase</keyword>
<name>A0ABV5B7W2_9BACL</name>
<reference evidence="3 4" key="1">
    <citation type="submission" date="2024-09" db="EMBL/GenBank/DDBJ databases">
        <authorList>
            <person name="Ruan L."/>
        </authorList>
    </citation>
    <scope>NUCLEOTIDE SEQUENCE [LARGE SCALE GENOMIC DNA]</scope>
    <source>
        <strain evidence="3 4">D33</strain>
    </source>
</reference>
<dbReference type="Pfam" id="PF00535">
    <property type="entry name" value="Glycos_transf_2"/>
    <property type="match status" value="1"/>
</dbReference>
<keyword evidence="3" id="KW-0808">Transferase</keyword>
<protein>
    <submittedName>
        <fullName evidence="3">Glycosyltransferase</fullName>
        <ecNumber evidence="3">2.4.-.-</ecNumber>
    </submittedName>
</protein>
<dbReference type="RefSeq" id="WP_375525555.1">
    <property type="nucleotide sequence ID" value="NZ_JBHILM010000012.1"/>
</dbReference>
<dbReference type="InterPro" id="IPR001173">
    <property type="entry name" value="Glyco_trans_2-like"/>
</dbReference>
<gene>
    <name evidence="3" type="ORF">ACE3NQ_12730</name>
</gene>
<evidence type="ECO:0000313" key="3">
    <source>
        <dbReference type="EMBL" id="MFB5681779.1"/>
    </source>
</evidence>
<organism evidence="3 4">
    <name type="scientific">Paenibacillus terreus</name>
    <dbReference type="NCBI Taxonomy" id="1387834"/>
    <lineage>
        <taxon>Bacteria</taxon>
        <taxon>Bacillati</taxon>
        <taxon>Bacillota</taxon>
        <taxon>Bacilli</taxon>
        <taxon>Bacillales</taxon>
        <taxon>Paenibacillaceae</taxon>
        <taxon>Paenibacillus</taxon>
    </lineage>
</organism>
<feature type="repeat" description="TPR" evidence="1">
    <location>
        <begin position="279"/>
        <end position="312"/>
    </location>
</feature>
<dbReference type="GO" id="GO:0016757">
    <property type="term" value="F:glycosyltransferase activity"/>
    <property type="evidence" value="ECO:0007669"/>
    <property type="project" value="UniProtKB-KW"/>
</dbReference>